<feature type="compositionally biased region" description="Basic and acidic residues" evidence="1">
    <location>
        <begin position="113"/>
        <end position="126"/>
    </location>
</feature>
<comment type="caution">
    <text evidence="2">The sequence shown here is derived from an EMBL/GenBank/DDBJ whole genome shotgun (WGS) entry which is preliminary data.</text>
</comment>
<dbReference type="EMBL" id="JAPEVG010000158">
    <property type="protein sequence ID" value="KAJ8475474.1"/>
    <property type="molecule type" value="Genomic_DNA"/>
</dbReference>
<evidence type="ECO:0000256" key="1">
    <source>
        <dbReference type="SAM" id="MobiDB-lite"/>
    </source>
</evidence>
<reference evidence="2" key="1">
    <citation type="submission" date="2022-11" db="EMBL/GenBank/DDBJ databases">
        <title>Genome Sequence of Cubamyces cubensis.</title>
        <authorList>
            <person name="Buettner E."/>
        </authorList>
    </citation>
    <scope>NUCLEOTIDE SEQUENCE</scope>
    <source>
        <strain evidence="2">MPL-01</strain>
    </source>
</reference>
<proteinExistence type="predicted"/>
<feature type="region of interest" description="Disordered" evidence="1">
    <location>
        <begin position="113"/>
        <end position="139"/>
    </location>
</feature>
<organism evidence="2 3">
    <name type="scientific">Trametes cubensis</name>
    <dbReference type="NCBI Taxonomy" id="1111947"/>
    <lineage>
        <taxon>Eukaryota</taxon>
        <taxon>Fungi</taxon>
        <taxon>Dikarya</taxon>
        <taxon>Basidiomycota</taxon>
        <taxon>Agaricomycotina</taxon>
        <taxon>Agaricomycetes</taxon>
        <taxon>Polyporales</taxon>
        <taxon>Polyporaceae</taxon>
        <taxon>Trametes</taxon>
    </lineage>
</organism>
<accession>A0AAD7TSZ7</accession>
<name>A0AAD7TSZ7_9APHY</name>
<sequence length="230" mass="25761">MSTLNLYTAGRQQALVSERSWYRRLFYDHPGRLERKPEAMDNDKVKVWCKHCFEKRVLDEQRADTLSGLPVRETAQIEHQLWAQPKSTHRSLRWIRGHTSEMLVRIRDCKLQNQEDRQRAREEHDTALSPRRKRAQEDVVMTSTPVPAPGPGLAPSSMHATVAAATAAAVAATSSLAIPSNVPATINAPALPPLLIPVTLSSVTLKLSSLKTSMNIELIYIQLLALACRR</sequence>
<protein>
    <submittedName>
        <fullName evidence="2">Uncharacterized protein</fullName>
    </submittedName>
</protein>
<evidence type="ECO:0000313" key="3">
    <source>
        <dbReference type="Proteomes" id="UP001215151"/>
    </source>
</evidence>
<evidence type="ECO:0000313" key="2">
    <source>
        <dbReference type="EMBL" id="KAJ8475474.1"/>
    </source>
</evidence>
<keyword evidence="3" id="KW-1185">Reference proteome</keyword>
<dbReference type="AlphaFoldDB" id="A0AAD7TSZ7"/>
<dbReference type="Proteomes" id="UP001215151">
    <property type="component" value="Unassembled WGS sequence"/>
</dbReference>
<gene>
    <name evidence="2" type="ORF">ONZ51_g6531</name>
</gene>